<dbReference type="PROSITE" id="PS51918">
    <property type="entry name" value="RADICAL_SAM"/>
    <property type="match status" value="1"/>
</dbReference>
<sequence>MSASDSDSDADFNPDREFPIAPPAPRKGRGAVTNLQGRYEVDQRETVDDGWASNPDEDGEPRALRTQVFEEKAKSILTRNASPDIPFNVSLNPYRGCEHGCIYCFARPTHSYLGLSPGLDFESRIYAKINAPELLEREMSKKSYVPEPIALGVNTDAWQPVERDLRLTRRIIQVLHDRGQPFAAITKSSLIERDLDLLAPMAARGQVMAAITITTLDADIARTLEPRAATPARRLRTIRTLSEAGVPVGVSIAPVIPFVTEPDMERVLEACAEAGATNASYIVLRLPWEVAPLFKDWLTAHFPDRADRVMSRVRDMRGGKDYDSSFASRMKGEGLWADLLRQRFYNAARRLGLNRRDRGILDMSHFQHVEQKPAPRAAPDKPASPQLDLF</sequence>
<dbReference type="SMART" id="SM00729">
    <property type="entry name" value="Elp3"/>
    <property type="match status" value="1"/>
</dbReference>
<dbReference type="InterPro" id="IPR040086">
    <property type="entry name" value="MJ0683-like"/>
</dbReference>
<evidence type="ECO:0000313" key="7">
    <source>
        <dbReference type="Proteomes" id="UP000199548"/>
    </source>
</evidence>
<gene>
    <name evidence="6" type="ORF">SAMN05192543_103625</name>
</gene>
<feature type="compositionally biased region" description="Low complexity" evidence="4">
    <location>
        <begin position="374"/>
        <end position="390"/>
    </location>
</feature>
<feature type="region of interest" description="Disordered" evidence="4">
    <location>
        <begin position="1"/>
        <end position="62"/>
    </location>
</feature>
<dbReference type="SFLD" id="SFLDS00029">
    <property type="entry name" value="Radical_SAM"/>
    <property type="match status" value="1"/>
</dbReference>
<dbReference type="NCBIfam" id="NF033668">
    <property type="entry name" value="rSAM_PA0069"/>
    <property type="match status" value="1"/>
</dbReference>
<dbReference type="RefSeq" id="WP_091011516.1">
    <property type="nucleotide sequence ID" value="NZ_CP041745.1"/>
</dbReference>
<dbReference type="STRING" id="420953.SAMN05192543_103625"/>
<name>A0A1I3J9V0_9BURK</name>
<feature type="compositionally biased region" description="Acidic residues" evidence="4">
    <location>
        <begin position="1"/>
        <end position="12"/>
    </location>
</feature>
<dbReference type="Gene3D" id="3.80.30.30">
    <property type="match status" value="1"/>
</dbReference>
<feature type="region of interest" description="Disordered" evidence="4">
    <location>
        <begin position="368"/>
        <end position="390"/>
    </location>
</feature>
<keyword evidence="2" id="KW-0408">Iron</keyword>
<dbReference type="OrthoDB" id="9785699at2"/>
<dbReference type="Proteomes" id="UP000199548">
    <property type="component" value="Unassembled WGS sequence"/>
</dbReference>
<dbReference type="AlphaFoldDB" id="A0A1I3J9V0"/>
<evidence type="ECO:0000313" key="6">
    <source>
        <dbReference type="EMBL" id="SFI57044.1"/>
    </source>
</evidence>
<dbReference type="InterPro" id="IPR007197">
    <property type="entry name" value="rSAM"/>
</dbReference>
<evidence type="ECO:0000256" key="3">
    <source>
        <dbReference type="ARBA" id="ARBA00023014"/>
    </source>
</evidence>
<dbReference type="EMBL" id="FOQU01000003">
    <property type="protein sequence ID" value="SFI57044.1"/>
    <property type="molecule type" value="Genomic_DNA"/>
</dbReference>
<proteinExistence type="predicted"/>
<dbReference type="GO" id="GO:0046872">
    <property type="term" value="F:metal ion binding"/>
    <property type="evidence" value="ECO:0007669"/>
    <property type="project" value="UniProtKB-KW"/>
</dbReference>
<dbReference type="InterPro" id="IPR058240">
    <property type="entry name" value="rSAM_sf"/>
</dbReference>
<dbReference type="Pfam" id="PF04055">
    <property type="entry name" value="Radical_SAM"/>
    <property type="match status" value="1"/>
</dbReference>
<dbReference type="GO" id="GO:0016829">
    <property type="term" value="F:lyase activity"/>
    <property type="evidence" value="ECO:0007669"/>
    <property type="project" value="UniProtKB-KW"/>
</dbReference>
<keyword evidence="1" id="KW-0479">Metal-binding</keyword>
<organism evidence="6 7">
    <name type="scientific">Paraburkholderia megapolitana</name>
    <dbReference type="NCBI Taxonomy" id="420953"/>
    <lineage>
        <taxon>Bacteria</taxon>
        <taxon>Pseudomonadati</taxon>
        <taxon>Pseudomonadota</taxon>
        <taxon>Betaproteobacteria</taxon>
        <taxon>Burkholderiales</taxon>
        <taxon>Burkholderiaceae</taxon>
        <taxon>Paraburkholderia</taxon>
    </lineage>
</organism>
<evidence type="ECO:0000259" key="5">
    <source>
        <dbReference type="PROSITE" id="PS51918"/>
    </source>
</evidence>
<dbReference type="PANTHER" id="PTHR43432:SF3">
    <property type="entry name" value="SLR0285 PROTEIN"/>
    <property type="match status" value="1"/>
</dbReference>
<keyword evidence="6" id="KW-0456">Lyase</keyword>
<evidence type="ECO:0000256" key="1">
    <source>
        <dbReference type="ARBA" id="ARBA00022723"/>
    </source>
</evidence>
<dbReference type="SFLD" id="SFLDG01084">
    <property type="entry name" value="Uncharacterised_Radical_SAM_Su"/>
    <property type="match status" value="1"/>
</dbReference>
<dbReference type="SUPFAM" id="SSF102114">
    <property type="entry name" value="Radical SAM enzymes"/>
    <property type="match status" value="1"/>
</dbReference>
<evidence type="ECO:0000256" key="4">
    <source>
        <dbReference type="SAM" id="MobiDB-lite"/>
    </source>
</evidence>
<protein>
    <submittedName>
        <fullName evidence="6">DNA repair photolyase</fullName>
    </submittedName>
</protein>
<keyword evidence="7" id="KW-1185">Reference proteome</keyword>
<keyword evidence="3" id="KW-0411">Iron-sulfur</keyword>
<evidence type="ECO:0000256" key="2">
    <source>
        <dbReference type="ARBA" id="ARBA00023004"/>
    </source>
</evidence>
<dbReference type="PANTHER" id="PTHR43432">
    <property type="entry name" value="SLR0285 PROTEIN"/>
    <property type="match status" value="1"/>
</dbReference>
<feature type="domain" description="Radical SAM core" evidence="5">
    <location>
        <begin position="83"/>
        <end position="320"/>
    </location>
</feature>
<reference evidence="6 7" key="1">
    <citation type="submission" date="2016-10" db="EMBL/GenBank/DDBJ databases">
        <authorList>
            <person name="de Groot N.N."/>
        </authorList>
    </citation>
    <scope>NUCLEOTIDE SEQUENCE [LARGE SCALE GENOMIC DNA]</scope>
    <source>
        <strain evidence="6 7">LMG 23650</strain>
    </source>
</reference>
<dbReference type="InterPro" id="IPR006638">
    <property type="entry name" value="Elp3/MiaA/NifB-like_rSAM"/>
</dbReference>
<accession>A0A1I3J9V0</accession>
<dbReference type="GO" id="GO:0051536">
    <property type="term" value="F:iron-sulfur cluster binding"/>
    <property type="evidence" value="ECO:0007669"/>
    <property type="project" value="UniProtKB-KW"/>
</dbReference>
<dbReference type="CDD" id="cd01335">
    <property type="entry name" value="Radical_SAM"/>
    <property type="match status" value="1"/>
</dbReference>